<sequence>MPDLEFPSSLFPAPSEPPELMPEMRVGIILSPTFSLLPVASFLDALRHAADEADFSRQIYCSWKIIGPTEGEDVVSSCGLASRVDSAFPDPCEFDYLVVAGGHLPECLALPEETLDYIRRSRAANVALVGICTGSFILAQAGVMENTRCAVHVEHSRQLRALFPDAIPVTDQLIVSDNGIFTCPGGSTALDLAFSLIRSRCGRARAVKALTSLMVGKERAAKLAPDREYAHLFSCGNSKVENALGIMESHLSSPFTIKDLAEQVNITPSGLLAAFNRHAGIGPMEVWRNMRLSHSRWLLLNTNRTITQIAYECGFSDCAHFSRWFQKKYGTSPTRFRMVRKDSPKAT</sequence>
<reference evidence="5 6" key="1">
    <citation type="submission" date="2017-07" db="EMBL/GenBank/DDBJ databases">
        <authorList>
            <person name="Sun Z.S."/>
            <person name="Albrecht U."/>
            <person name="Echele G."/>
            <person name="Lee C.C."/>
        </authorList>
    </citation>
    <scope>NUCLEOTIDE SEQUENCE [LARGE SCALE GENOMIC DNA]</scope>
    <source>
        <strain evidence="5 6">DSM 14827</strain>
    </source>
</reference>
<name>A0A239Q081_9RHOB</name>
<dbReference type="GO" id="GO:0003700">
    <property type="term" value="F:DNA-binding transcription factor activity"/>
    <property type="evidence" value="ECO:0007669"/>
    <property type="project" value="InterPro"/>
</dbReference>
<dbReference type="InterPro" id="IPR018062">
    <property type="entry name" value="HTH_AraC-typ_CS"/>
</dbReference>
<dbReference type="InterPro" id="IPR052158">
    <property type="entry name" value="INH-QAR"/>
</dbReference>
<dbReference type="PROSITE" id="PS01124">
    <property type="entry name" value="HTH_ARAC_FAMILY_2"/>
    <property type="match status" value="1"/>
</dbReference>
<dbReference type="RefSeq" id="WP_089345131.1">
    <property type="nucleotide sequence ID" value="NZ_CP067130.1"/>
</dbReference>
<dbReference type="Gene3D" id="1.10.10.60">
    <property type="entry name" value="Homeodomain-like"/>
    <property type="match status" value="1"/>
</dbReference>
<dbReference type="AlphaFoldDB" id="A0A239Q081"/>
<protein>
    <submittedName>
        <fullName evidence="5">Transcriptional regulator GlxA family, contains an amidase domain and an AraC-type DNA-binding HTH domain</fullName>
    </submittedName>
</protein>
<dbReference type="GO" id="GO:0043565">
    <property type="term" value="F:sequence-specific DNA binding"/>
    <property type="evidence" value="ECO:0007669"/>
    <property type="project" value="InterPro"/>
</dbReference>
<keyword evidence="1" id="KW-0805">Transcription regulation</keyword>
<dbReference type="InterPro" id="IPR020449">
    <property type="entry name" value="Tscrpt_reg_AraC-type_HTH"/>
</dbReference>
<dbReference type="Pfam" id="PF01965">
    <property type="entry name" value="DJ-1_PfpI"/>
    <property type="match status" value="1"/>
</dbReference>
<dbReference type="SMART" id="SM00342">
    <property type="entry name" value="HTH_ARAC"/>
    <property type="match status" value="1"/>
</dbReference>
<dbReference type="InterPro" id="IPR018060">
    <property type="entry name" value="HTH_AraC"/>
</dbReference>
<evidence type="ECO:0000256" key="2">
    <source>
        <dbReference type="ARBA" id="ARBA00023125"/>
    </source>
</evidence>
<dbReference type="PROSITE" id="PS00041">
    <property type="entry name" value="HTH_ARAC_FAMILY_1"/>
    <property type="match status" value="1"/>
</dbReference>
<dbReference type="SUPFAM" id="SSF52317">
    <property type="entry name" value="Class I glutamine amidotransferase-like"/>
    <property type="match status" value="1"/>
</dbReference>
<evidence type="ECO:0000256" key="1">
    <source>
        <dbReference type="ARBA" id="ARBA00023015"/>
    </source>
</evidence>
<dbReference type="InterPro" id="IPR009057">
    <property type="entry name" value="Homeodomain-like_sf"/>
</dbReference>
<evidence type="ECO:0000313" key="6">
    <source>
        <dbReference type="Proteomes" id="UP000198307"/>
    </source>
</evidence>
<dbReference type="InterPro" id="IPR029062">
    <property type="entry name" value="Class_I_gatase-like"/>
</dbReference>
<keyword evidence="3" id="KW-0804">Transcription</keyword>
<dbReference type="PANTHER" id="PTHR43130">
    <property type="entry name" value="ARAC-FAMILY TRANSCRIPTIONAL REGULATOR"/>
    <property type="match status" value="1"/>
</dbReference>
<dbReference type="Pfam" id="PF12833">
    <property type="entry name" value="HTH_18"/>
    <property type="match status" value="1"/>
</dbReference>
<dbReference type="Gene3D" id="3.40.50.880">
    <property type="match status" value="1"/>
</dbReference>
<organism evidence="5 6">
    <name type="scientific">Paracoccus seriniphilus</name>
    <dbReference type="NCBI Taxonomy" id="184748"/>
    <lineage>
        <taxon>Bacteria</taxon>
        <taxon>Pseudomonadati</taxon>
        <taxon>Pseudomonadota</taxon>
        <taxon>Alphaproteobacteria</taxon>
        <taxon>Rhodobacterales</taxon>
        <taxon>Paracoccaceae</taxon>
        <taxon>Paracoccus</taxon>
    </lineage>
</organism>
<dbReference type="Proteomes" id="UP000198307">
    <property type="component" value="Unassembled WGS sequence"/>
</dbReference>
<feature type="domain" description="HTH araC/xylS-type" evidence="4">
    <location>
        <begin position="241"/>
        <end position="339"/>
    </location>
</feature>
<dbReference type="PRINTS" id="PR00032">
    <property type="entry name" value="HTHARAC"/>
</dbReference>
<evidence type="ECO:0000256" key="3">
    <source>
        <dbReference type="ARBA" id="ARBA00023163"/>
    </source>
</evidence>
<dbReference type="OrthoDB" id="9793400at2"/>
<gene>
    <name evidence="5" type="ORF">SAMN05444959_11223</name>
</gene>
<keyword evidence="6" id="KW-1185">Reference proteome</keyword>
<dbReference type="EMBL" id="FZQB01000012">
    <property type="protein sequence ID" value="SNT75602.1"/>
    <property type="molecule type" value="Genomic_DNA"/>
</dbReference>
<proteinExistence type="predicted"/>
<dbReference type="CDD" id="cd03136">
    <property type="entry name" value="GATase1_AraC_ArgR_like"/>
    <property type="match status" value="1"/>
</dbReference>
<dbReference type="PANTHER" id="PTHR43130:SF3">
    <property type="entry name" value="HTH-TYPE TRANSCRIPTIONAL REGULATOR RV1931C"/>
    <property type="match status" value="1"/>
</dbReference>
<evidence type="ECO:0000259" key="4">
    <source>
        <dbReference type="PROSITE" id="PS01124"/>
    </source>
</evidence>
<keyword evidence="2 5" id="KW-0238">DNA-binding</keyword>
<evidence type="ECO:0000313" key="5">
    <source>
        <dbReference type="EMBL" id="SNT75602.1"/>
    </source>
</evidence>
<dbReference type="InterPro" id="IPR002818">
    <property type="entry name" value="DJ-1/PfpI"/>
</dbReference>
<dbReference type="SUPFAM" id="SSF46689">
    <property type="entry name" value="Homeodomain-like"/>
    <property type="match status" value="2"/>
</dbReference>
<accession>A0A239Q081</accession>